<evidence type="ECO:0000256" key="7">
    <source>
        <dbReference type="ARBA" id="ARBA00022795"/>
    </source>
</evidence>
<evidence type="ECO:0000256" key="2">
    <source>
        <dbReference type="ARBA" id="ARBA00004496"/>
    </source>
</evidence>
<evidence type="ECO:0000256" key="9">
    <source>
        <dbReference type="ARBA" id="ARBA00023225"/>
    </source>
</evidence>
<evidence type="ECO:0000256" key="1">
    <source>
        <dbReference type="ARBA" id="ARBA00003041"/>
    </source>
</evidence>
<keyword evidence="12" id="KW-1185">Reference proteome</keyword>
<reference evidence="11" key="1">
    <citation type="submission" date="2020-08" db="EMBL/GenBank/DDBJ databases">
        <title>Novel species isolated from subtropical streams in China.</title>
        <authorList>
            <person name="Lu H."/>
        </authorList>
    </citation>
    <scope>NUCLEOTIDE SEQUENCE</scope>
    <source>
        <strain evidence="11">KACC 12607</strain>
    </source>
</reference>
<keyword evidence="5" id="KW-0813">Transport</keyword>
<accession>A0A923KP25</accession>
<dbReference type="PANTHER" id="PTHR34982">
    <property type="entry name" value="YOP PROTEINS TRANSLOCATION PROTEIN L"/>
    <property type="match status" value="1"/>
</dbReference>
<proteinExistence type="inferred from homology"/>
<comment type="function">
    <text evidence="1">Needed for flagellar regrowth and assembly.</text>
</comment>
<keyword evidence="11" id="KW-0966">Cell projection</keyword>
<dbReference type="GO" id="GO:0009288">
    <property type="term" value="C:bacterial-type flagellum"/>
    <property type="evidence" value="ECO:0007669"/>
    <property type="project" value="InterPro"/>
</dbReference>
<organism evidence="11 12">
    <name type="scientific">Undibacterium jejuense</name>
    <dbReference type="NCBI Taxonomy" id="1344949"/>
    <lineage>
        <taxon>Bacteria</taxon>
        <taxon>Pseudomonadati</taxon>
        <taxon>Pseudomonadota</taxon>
        <taxon>Betaproteobacteria</taxon>
        <taxon>Burkholderiales</taxon>
        <taxon>Oxalobacteraceae</taxon>
        <taxon>Undibacterium</taxon>
    </lineage>
</organism>
<keyword evidence="8" id="KW-0653">Protein transport</keyword>
<dbReference type="AlphaFoldDB" id="A0A923KP25"/>
<comment type="subcellular location">
    <subcellularLocation>
        <location evidence="2">Cytoplasm</location>
    </subcellularLocation>
</comment>
<dbReference type="GO" id="GO:0044781">
    <property type="term" value="P:bacterial-type flagellum organization"/>
    <property type="evidence" value="ECO:0007669"/>
    <property type="project" value="UniProtKB-KW"/>
</dbReference>
<evidence type="ECO:0000259" key="10">
    <source>
        <dbReference type="Pfam" id="PF02108"/>
    </source>
</evidence>
<gene>
    <name evidence="11" type="ORF">H8K32_06440</name>
</gene>
<name>A0A923KP25_9BURK</name>
<evidence type="ECO:0000313" key="11">
    <source>
        <dbReference type="EMBL" id="MBC3861734.1"/>
    </source>
</evidence>
<evidence type="ECO:0000256" key="3">
    <source>
        <dbReference type="ARBA" id="ARBA00006602"/>
    </source>
</evidence>
<dbReference type="InterPro" id="IPR018035">
    <property type="entry name" value="Flagellar_FliH/T3SS_HrpE"/>
</dbReference>
<keyword evidence="7" id="KW-1005">Bacterial flagellum biogenesis</keyword>
<keyword evidence="11" id="KW-0282">Flagellum</keyword>
<evidence type="ECO:0000256" key="4">
    <source>
        <dbReference type="ARBA" id="ARBA00016507"/>
    </source>
</evidence>
<keyword evidence="9" id="KW-1006">Bacterial flagellum protein export</keyword>
<dbReference type="Pfam" id="PF02108">
    <property type="entry name" value="FliH"/>
    <property type="match status" value="1"/>
</dbReference>
<dbReference type="GO" id="GO:0003774">
    <property type="term" value="F:cytoskeletal motor activity"/>
    <property type="evidence" value="ECO:0007669"/>
    <property type="project" value="InterPro"/>
</dbReference>
<dbReference type="GO" id="GO:0015031">
    <property type="term" value="P:protein transport"/>
    <property type="evidence" value="ECO:0007669"/>
    <property type="project" value="UniProtKB-KW"/>
</dbReference>
<evidence type="ECO:0000313" key="12">
    <source>
        <dbReference type="Proteomes" id="UP000634011"/>
    </source>
</evidence>
<dbReference type="GO" id="GO:0071973">
    <property type="term" value="P:bacterial-type flagellum-dependent cell motility"/>
    <property type="evidence" value="ECO:0007669"/>
    <property type="project" value="InterPro"/>
</dbReference>
<evidence type="ECO:0000256" key="6">
    <source>
        <dbReference type="ARBA" id="ARBA00022490"/>
    </source>
</evidence>
<dbReference type="EMBL" id="JACOFV010000004">
    <property type="protein sequence ID" value="MBC3861734.1"/>
    <property type="molecule type" value="Genomic_DNA"/>
</dbReference>
<sequence length="229" mass="25210">MSNTMLKKDVSAYQRWELASFGETRPSHIAATQAQLIPETPVPTISQEEIDQIKTDAHNEGYATGYQEAYEKGLREGQAEGLQAAEDTMKPEIQSMQDLARNFILEIDAAGKNTGQELLELAISLAENMLKTKLALDPNAILPIVEDAIAQLPSIQQPANILLNPLDATTIKNTMGDVLNSDGWKIVSDAQLSRGDCKIETAYNLVDASIETRWNRLTEFLHSNIAVSE</sequence>
<dbReference type="RefSeq" id="WP_186911653.1">
    <property type="nucleotide sequence ID" value="NZ_JACOFV010000004.1"/>
</dbReference>
<dbReference type="GO" id="GO:0005829">
    <property type="term" value="C:cytosol"/>
    <property type="evidence" value="ECO:0007669"/>
    <property type="project" value="TreeGrafter"/>
</dbReference>
<feature type="domain" description="Flagellar assembly protein FliH/Type III secretion system HrpE" evidence="10">
    <location>
        <begin position="92"/>
        <end position="217"/>
    </location>
</feature>
<dbReference type="PRINTS" id="PR01003">
    <property type="entry name" value="FLGFLIH"/>
</dbReference>
<comment type="similarity">
    <text evidence="3">Belongs to the FliH family.</text>
</comment>
<evidence type="ECO:0000256" key="5">
    <source>
        <dbReference type="ARBA" id="ARBA00022448"/>
    </source>
</evidence>
<dbReference type="Proteomes" id="UP000634011">
    <property type="component" value="Unassembled WGS sequence"/>
</dbReference>
<keyword evidence="11" id="KW-0969">Cilium</keyword>
<evidence type="ECO:0000256" key="8">
    <source>
        <dbReference type="ARBA" id="ARBA00022927"/>
    </source>
</evidence>
<dbReference type="InterPro" id="IPR051472">
    <property type="entry name" value="T3SS_Stator/FliH"/>
</dbReference>
<comment type="caution">
    <text evidence="11">The sequence shown here is derived from an EMBL/GenBank/DDBJ whole genome shotgun (WGS) entry which is preliminary data.</text>
</comment>
<dbReference type="PANTHER" id="PTHR34982:SF1">
    <property type="entry name" value="FLAGELLAR ASSEMBLY PROTEIN FLIH"/>
    <property type="match status" value="1"/>
</dbReference>
<dbReference type="InterPro" id="IPR000563">
    <property type="entry name" value="Flag_FliH"/>
</dbReference>
<protein>
    <recommendedName>
        <fullName evidence="4">Flagellar assembly protein FliH</fullName>
    </recommendedName>
</protein>
<keyword evidence="6" id="KW-0963">Cytoplasm</keyword>